<dbReference type="Proteomes" id="UP001601442">
    <property type="component" value="Unassembled WGS sequence"/>
</dbReference>
<organism evidence="1 2">
    <name type="scientific">Nocardia aobensis</name>
    <dbReference type="NCBI Taxonomy" id="257277"/>
    <lineage>
        <taxon>Bacteria</taxon>
        <taxon>Bacillati</taxon>
        <taxon>Actinomycetota</taxon>
        <taxon>Actinomycetes</taxon>
        <taxon>Mycobacteriales</taxon>
        <taxon>Nocardiaceae</taxon>
        <taxon>Nocardia</taxon>
    </lineage>
</organism>
<protein>
    <recommendedName>
        <fullName evidence="3">Short-chain dehydrogenase</fullName>
    </recommendedName>
</protein>
<proteinExistence type="predicted"/>
<evidence type="ECO:0000313" key="1">
    <source>
        <dbReference type="EMBL" id="MFF0496692.1"/>
    </source>
</evidence>
<dbReference type="RefSeq" id="WP_387392395.1">
    <property type="nucleotide sequence ID" value="NZ_JBIAMT010000002.1"/>
</dbReference>
<accession>A0ABW6NZT7</accession>
<keyword evidence="2" id="KW-1185">Reference proteome</keyword>
<evidence type="ECO:0008006" key="3">
    <source>
        <dbReference type="Google" id="ProtNLM"/>
    </source>
</evidence>
<name>A0ABW6NZT7_9NOCA</name>
<reference evidence="1 2" key="1">
    <citation type="submission" date="2024-10" db="EMBL/GenBank/DDBJ databases">
        <title>The Natural Products Discovery Center: Release of the First 8490 Sequenced Strains for Exploring Actinobacteria Biosynthetic Diversity.</title>
        <authorList>
            <person name="Kalkreuter E."/>
            <person name="Kautsar S.A."/>
            <person name="Yang D."/>
            <person name="Bader C.D."/>
            <person name="Teijaro C.N."/>
            <person name="Fluegel L."/>
            <person name="Davis C.M."/>
            <person name="Simpson J.R."/>
            <person name="Lauterbach L."/>
            <person name="Steele A.D."/>
            <person name="Gui C."/>
            <person name="Meng S."/>
            <person name="Li G."/>
            <person name="Viehrig K."/>
            <person name="Ye F."/>
            <person name="Su P."/>
            <person name="Kiefer A.F."/>
            <person name="Nichols A."/>
            <person name="Cepeda A.J."/>
            <person name="Yan W."/>
            <person name="Fan B."/>
            <person name="Jiang Y."/>
            <person name="Adhikari A."/>
            <person name="Zheng C.-J."/>
            <person name="Schuster L."/>
            <person name="Cowan T.M."/>
            <person name="Smanski M.J."/>
            <person name="Chevrette M.G."/>
            <person name="De Carvalho L.P.S."/>
            <person name="Shen B."/>
        </authorList>
    </citation>
    <scope>NUCLEOTIDE SEQUENCE [LARGE SCALE GENOMIC DNA]</scope>
    <source>
        <strain evidence="1 2">NPDC004119</strain>
    </source>
</reference>
<comment type="caution">
    <text evidence="1">The sequence shown here is derived from an EMBL/GenBank/DDBJ whole genome shotgun (WGS) entry which is preliminary data.</text>
</comment>
<dbReference type="EMBL" id="JBIAMT010000002">
    <property type="protein sequence ID" value="MFF0496692.1"/>
    <property type="molecule type" value="Genomic_DNA"/>
</dbReference>
<gene>
    <name evidence="1" type="ORF">ACFYU5_09835</name>
</gene>
<sequence>MSVPNIVAGKAILVTGAGRGLGRAEGREEIFPDPMSPSLATGWDDGVVESLERANAVAVQAVAVAS</sequence>
<evidence type="ECO:0000313" key="2">
    <source>
        <dbReference type="Proteomes" id="UP001601442"/>
    </source>
</evidence>